<reference evidence="3 4" key="1">
    <citation type="submission" date="2020-01" db="EMBL/GenBank/DDBJ databases">
        <title>Paenibacillus soybeanensis sp. nov. isolated from the nodules of soybean (Glycine max(L.) Merr).</title>
        <authorList>
            <person name="Wang H."/>
        </authorList>
    </citation>
    <scope>NUCLEOTIDE SEQUENCE [LARGE SCALE GENOMIC DNA]</scope>
    <source>
        <strain evidence="3 4">T1</strain>
    </source>
</reference>
<organism evidence="3 4">
    <name type="scientific">Paenibacillus glycinis</name>
    <dbReference type="NCBI Taxonomy" id="2697035"/>
    <lineage>
        <taxon>Bacteria</taxon>
        <taxon>Bacillati</taxon>
        <taxon>Bacillota</taxon>
        <taxon>Bacilli</taxon>
        <taxon>Bacillales</taxon>
        <taxon>Paenibacillaceae</taxon>
        <taxon>Paenibacillus</taxon>
    </lineage>
</organism>
<dbReference type="EMBL" id="JAAAMV010000014">
    <property type="protein sequence ID" value="NBD25716.1"/>
    <property type="molecule type" value="Genomic_DNA"/>
</dbReference>
<evidence type="ECO:0000313" key="4">
    <source>
        <dbReference type="Proteomes" id="UP000665561"/>
    </source>
</evidence>
<dbReference type="Proteomes" id="UP000665561">
    <property type="component" value="Unassembled WGS sequence"/>
</dbReference>
<evidence type="ECO:0000256" key="1">
    <source>
        <dbReference type="SAM" id="MobiDB-lite"/>
    </source>
</evidence>
<comment type="caution">
    <text evidence="3">The sequence shown here is derived from an EMBL/GenBank/DDBJ whole genome shotgun (WGS) entry which is preliminary data.</text>
</comment>
<protein>
    <recommendedName>
        <fullName evidence="2">LTD domain-containing protein</fullName>
    </recommendedName>
</protein>
<feature type="domain" description="LTD" evidence="2">
    <location>
        <begin position="769"/>
        <end position="917"/>
    </location>
</feature>
<gene>
    <name evidence="3" type="ORF">GT019_17730</name>
</gene>
<keyword evidence="4" id="KW-1185">Reference proteome</keyword>
<sequence length="980" mass="107584">MTTTAFRRWTLAFGLLIVFGACWIAGSRSAFASAENPPTLLLTEAMIQSPGTNEPYRYLEIYNNTDRTIDLADYKLMYYYQPVASNPWSNSAAGPSDIISAGRATDMYIHPYSTKIVWLLSDATKTVADFNAAYGTSLDASQFVYTQGSGWAYASQRYLAIVKAPYGQDADRITFIRYNSDAGTTPCTQGVNCDFAKGESVDYFYPSVFNATSREMERIPSKSLHKAPTPGAVSAGQVPAPPGKLLITEAMIQSPGTNEPYRYIEVYNNSGQAINLAEQKLLYYYQAVSSEPWNNSASSAEDIISAGRATDMNIQPYSTKIIWLLSDPTKTVADFNAAYGTNLPASAFVYTQNSGWAYTYQRYMAIAAAPYTVNDRHSFIRYNADAGLNACTTNCDFNKGQSVDYFYPDSFDTASREMKRVNPESLHQAPSPGAVKTGQVPPKPVTQEAMPIAITKNTVNYDKYLGMSTPGPIIPGLNQDYIVQGADYYAAKDWILLSYYSDKGAPSILAAVDKATGQLVKYVRLYKDPATAYTEHAAGVALSTTNGWITSWKYLYQFKLADFVAAVNGDKLIFDDAIELENKAGAVGIDNGIVWVSEYGRYNYETDPAHAMTNRDGRVNKAWMAGFRLNAADTVDRTRLRPGTSAVVPNYIISVPDEVQGVEVSGDKFIVSKSYGPEWDSELLVYQINLNGTPNATTSRFGSPSVPVWYMDHVNLVNTIMMPPQSEGLFSANGTLYVSFENAAPKYMTGYASIYPIDRLMGTPLSAVTGAPKPIATMPGALLITETVLSSSSNNAYRYVELYNNSSSAIDLSGHQLNYYWRYEFADPWNYELLRYTLHDAGRGGGMTIPAHGTKIVWLLSDPSKTAADFNAAYGTSLAANQFVYVTGADWDATRERFLAIAGPFGDKDTDRYSFVRYNPGIGDNACVPATGCDAAQNQSIAYFYPATFDPVKREMERRSPASLHQTPTPGTVSTGQVPQ</sequence>
<dbReference type="PROSITE" id="PS51257">
    <property type="entry name" value="PROKAR_LIPOPROTEIN"/>
    <property type="match status" value="1"/>
</dbReference>
<dbReference type="InterPro" id="IPR001322">
    <property type="entry name" value="Lamin_tail_dom"/>
</dbReference>
<feature type="compositionally biased region" description="Polar residues" evidence="1">
    <location>
        <begin position="963"/>
        <end position="980"/>
    </location>
</feature>
<name>A0ABW9XT54_9BACL</name>
<proteinExistence type="predicted"/>
<dbReference type="PROSITE" id="PS51841">
    <property type="entry name" value="LTD"/>
    <property type="match status" value="1"/>
</dbReference>
<dbReference type="RefSeq" id="WP_161744528.1">
    <property type="nucleotide sequence ID" value="NZ_JAAAMV010000014.1"/>
</dbReference>
<evidence type="ECO:0000259" key="2">
    <source>
        <dbReference type="PROSITE" id="PS51841"/>
    </source>
</evidence>
<dbReference type="Pfam" id="PF00932">
    <property type="entry name" value="LTD"/>
    <property type="match status" value="1"/>
</dbReference>
<accession>A0ABW9XT54</accession>
<evidence type="ECO:0000313" key="3">
    <source>
        <dbReference type="EMBL" id="NBD25716.1"/>
    </source>
</evidence>
<feature type="region of interest" description="Disordered" evidence="1">
    <location>
        <begin position="956"/>
        <end position="980"/>
    </location>
</feature>